<accession>A0A081PX92</accession>
<proteinExistence type="predicted"/>
<name>A0A081PX92_STRMT</name>
<gene>
    <name evidence="1" type="ORF">SK629_0823</name>
</gene>
<organism evidence="1 2">
    <name type="scientific">Streptococcus mitis</name>
    <dbReference type="NCBI Taxonomy" id="28037"/>
    <lineage>
        <taxon>Bacteria</taxon>
        <taxon>Bacillati</taxon>
        <taxon>Bacillota</taxon>
        <taxon>Bacilli</taxon>
        <taxon>Lactobacillales</taxon>
        <taxon>Streptococcaceae</taxon>
        <taxon>Streptococcus</taxon>
        <taxon>Streptococcus mitis group</taxon>
    </lineage>
</organism>
<evidence type="ECO:0000313" key="2">
    <source>
        <dbReference type="Proteomes" id="UP000028090"/>
    </source>
</evidence>
<reference evidence="1 2" key="1">
    <citation type="submission" date="2014-05" db="EMBL/GenBank/DDBJ databases">
        <authorList>
            <person name="Daugherty S.C."/>
            <person name="Tallon L.J."/>
            <person name="Sadzewicz L."/>
            <person name="Kilian M."/>
            <person name="Tettelin H."/>
        </authorList>
    </citation>
    <scope>NUCLEOTIDE SEQUENCE [LARGE SCALE GENOMIC DNA]</scope>
    <source>
        <strain evidence="1 2">SK629</strain>
    </source>
</reference>
<dbReference type="RefSeq" id="WP_235219611.1">
    <property type="nucleotide sequence ID" value="NZ_JPFU01000012.1"/>
</dbReference>
<protein>
    <submittedName>
        <fullName evidence="1">Uncharacterized protein</fullName>
    </submittedName>
</protein>
<dbReference type="EMBL" id="JPFU01000012">
    <property type="protein sequence ID" value="KEQ35315.1"/>
    <property type="molecule type" value="Genomic_DNA"/>
</dbReference>
<sequence length="63" mass="7377">MNICQRVNRLEENIERISEVLDGFIENANYNSSVNNVNVIKIAEKFEQVFEELDELRAVPDKH</sequence>
<dbReference type="Proteomes" id="UP000028090">
    <property type="component" value="Unassembled WGS sequence"/>
</dbReference>
<evidence type="ECO:0000313" key="1">
    <source>
        <dbReference type="EMBL" id="KEQ35315.1"/>
    </source>
</evidence>
<dbReference type="AlphaFoldDB" id="A0A081PX92"/>
<comment type="caution">
    <text evidence="1">The sequence shown here is derived from an EMBL/GenBank/DDBJ whole genome shotgun (WGS) entry which is preliminary data.</text>
</comment>